<dbReference type="Proteomes" id="UP000050331">
    <property type="component" value="Chromosome"/>
</dbReference>
<name>A0A0U3NSU2_9BACI</name>
<dbReference type="KEGG" id="lao:AOX59_14600"/>
<dbReference type="RefSeq" id="WP_068446657.1">
    <property type="nucleotide sequence ID" value="NZ_CP013862.1"/>
</dbReference>
<sequence>MTFVVDSEQTDSTNRDVITHDYTFVGESEHWSAVFEIEGEEVFYEEEEIRKRNEKVDAKFMLSYKGPLEEFASTKELYYEYKTPTSASGMRRQYDSPPEEKVFTNRSGSLVREDAVIEVTVEWDENTEKFTLETEK</sequence>
<evidence type="ECO:0000313" key="1">
    <source>
        <dbReference type="EMBL" id="ALX49691.1"/>
    </source>
</evidence>
<organism evidence="1 2">
    <name type="scientific">Lentibacillus amyloliquefaciens</name>
    <dbReference type="NCBI Taxonomy" id="1472767"/>
    <lineage>
        <taxon>Bacteria</taxon>
        <taxon>Bacillati</taxon>
        <taxon>Bacillota</taxon>
        <taxon>Bacilli</taxon>
        <taxon>Bacillales</taxon>
        <taxon>Bacillaceae</taxon>
        <taxon>Lentibacillus</taxon>
    </lineage>
</organism>
<proteinExistence type="predicted"/>
<reference evidence="1 2" key="1">
    <citation type="submission" date="2016-01" db="EMBL/GenBank/DDBJ databases">
        <title>Complete genome sequence of strain Lentibacillus amyloliquefaciens LAM0015T isolated from saline sediment.</title>
        <authorList>
            <person name="Wang J.-L."/>
            <person name="He M.-X."/>
        </authorList>
    </citation>
    <scope>NUCLEOTIDE SEQUENCE [LARGE SCALE GENOMIC DNA]</scope>
    <source>
        <strain evidence="1 2">LAM0015</strain>
    </source>
</reference>
<evidence type="ECO:0000313" key="2">
    <source>
        <dbReference type="Proteomes" id="UP000050331"/>
    </source>
</evidence>
<dbReference type="STRING" id="1472767.AOX59_14600"/>
<dbReference type="OrthoDB" id="1910713at2"/>
<dbReference type="EMBL" id="CP013862">
    <property type="protein sequence ID" value="ALX49691.1"/>
    <property type="molecule type" value="Genomic_DNA"/>
</dbReference>
<protein>
    <submittedName>
        <fullName evidence="1">Uncharacterized protein</fullName>
    </submittedName>
</protein>
<gene>
    <name evidence="1" type="ORF">AOX59_14600</name>
</gene>
<dbReference type="AlphaFoldDB" id="A0A0U3NSU2"/>
<accession>A0A0U3NSU2</accession>
<keyword evidence="2" id="KW-1185">Reference proteome</keyword>